<sequence length="489" mass="53528">MAAPIDSTIAHPAATGQSYSYRVHMYWRGEDPDGYVAGFLWAFDDSSVGHLRYTTKTDSTFDLTVNDSTDILGGSTIIGFTRFHTFYIKAVDNLGKADPNFAIFNRTTFKAATIKPRVRFVGSLPGGIGIDTLADGAPFRVSWTGDDSDGVVIRYKVNVGAYSGPLVTDTFAVFNDPTNPRSINLGSGLYNLTITAVDNAFAVGTTAFFFVVNHDPETWFEPKGNPNGYYHPPFLGGEAVDESVVVPFAEGDTVPYRSTVWFNWGGEDLGRPGTPNNPNPESNCVDAYSLELRNGTRNGGEPYVIGFVDSIRGNPVRPFKSSEPNYLRQSGNQNFVLDSLDAGFNMYLLAASHDCSGRGDGTKAAFRFNSNFRPFMDSLRVDCGNSGPQGSPPFQDGRFITWFAHDVEDGKARSVRIQYDDLLTEPTPDGVEFWFKADSTFARLRPGSISHSVRVWAVDRAGFVSDSSLVVNFDLVPCVPPGSTITRRK</sequence>
<organism evidence="1 2">
    <name type="scientific">Eiseniibacteriota bacterium</name>
    <dbReference type="NCBI Taxonomy" id="2212470"/>
    <lineage>
        <taxon>Bacteria</taxon>
        <taxon>Candidatus Eiseniibacteriota</taxon>
    </lineage>
</organism>
<evidence type="ECO:0000313" key="2">
    <source>
        <dbReference type="Proteomes" id="UP000316292"/>
    </source>
</evidence>
<name>A0A538SJU5_UNCEI</name>
<dbReference type="AlphaFoldDB" id="A0A538SJU5"/>
<protein>
    <submittedName>
        <fullName evidence="1">Uncharacterized protein</fullName>
    </submittedName>
</protein>
<proteinExistence type="predicted"/>
<dbReference type="EMBL" id="VBOR01000001">
    <property type="protein sequence ID" value="TMQ51643.1"/>
    <property type="molecule type" value="Genomic_DNA"/>
</dbReference>
<evidence type="ECO:0000313" key="1">
    <source>
        <dbReference type="EMBL" id="TMQ51643.1"/>
    </source>
</evidence>
<dbReference type="Proteomes" id="UP000316292">
    <property type="component" value="Unassembled WGS sequence"/>
</dbReference>
<accession>A0A538SJU5</accession>
<gene>
    <name evidence="1" type="ORF">E6K71_00020</name>
</gene>
<comment type="caution">
    <text evidence="1">The sequence shown here is derived from an EMBL/GenBank/DDBJ whole genome shotgun (WGS) entry which is preliminary data.</text>
</comment>
<reference evidence="1 2" key="1">
    <citation type="journal article" date="2019" name="Nat. Microbiol.">
        <title>Mediterranean grassland soil C-N compound turnover is dependent on rainfall and depth, and is mediated by genomically divergent microorganisms.</title>
        <authorList>
            <person name="Diamond S."/>
            <person name="Andeer P.F."/>
            <person name="Li Z."/>
            <person name="Crits-Christoph A."/>
            <person name="Burstein D."/>
            <person name="Anantharaman K."/>
            <person name="Lane K.R."/>
            <person name="Thomas B.C."/>
            <person name="Pan C."/>
            <person name="Northen T.R."/>
            <person name="Banfield J.F."/>
        </authorList>
    </citation>
    <scope>NUCLEOTIDE SEQUENCE [LARGE SCALE GENOMIC DNA]</scope>
    <source>
        <strain evidence="1">WS_1</strain>
    </source>
</reference>